<protein>
    <submittedName>
        <fullName evidence="2">Uncharacterized protein</fullName>
    </submittedName>
</protein>
<keyword evidence="1" id="KW-0812">Transmembrane</keyword>
<evidence type="ECO:0000313" key="5">
    <source>
        <dbReference type="Proteomes" id="UP000029436"/>
    </source>
</evidence>
<evidence type="ECO:0000313" key="3">
    <source>
        <dbReference type="EMBL" id="KGA29808.1"/>
    </source>
</evidence>
<accession>A0AAW3ENT2</accession>
<keyword evidence="1" id="KW-0472">Membrane</keyword>
<evidence type="ECO:0000313" key="4">
    <source>
        <dbReference type="Proteomes" id="UP000029257"/>
    </source>
</evidence>
<feature type="transmembrane region" description="Helical" evidence="1">
    <location>
        <begin position="7"/>
        <end position="28"/>
    </location>
</feature>
<name>A0AAW3ENT2_9GAMM</name>
<reference evidence="4 5" key="1">
    <citation type="submission" date="2014-08" db="EMBL/GenBank/DDBJ databases">
        <title>Genome sequences of NCPPB Pectobacterium isolates.</title>
        <authorList>
            <person name="Glover R.H."/>
            <person name="Sapp M."/>
            <person name="Elphinstone J."/>
        </authorList>
    </citation>
    <scope>NUCLEOTIDE SEQUENCE [LARGE SCALE GENOMIC DNA]</scope>
    <source>
        <strain evidence="2 4">NCPPB 3701</strain>
        <strain evidence="3 5">NCPPB3702</strain>
    </source>
</reference>
<dbReference type="Proteomes" id="UP000029436">
    <property type="component" value="Unassembled WGS sequence"/>
</dbReference>
<dbReference type="EMBL" id="JQOH01000002">
    <property type="protein sequence ID" value="KGA29808.1"/>
    <property type="molecule type" value="Genomic_DNA"/>
</dbReference>
<comment type="caution">
    <text evidence="2">The sequence shown here is derived from an EMBL/GenBank/DDBJ whole genome shotgun (WGS) entry which is preliminary data.</text>
</comment>
<proteinExistence type="predicted"/>
<feature type="transmembrane region" description="Helical" evidence="1">
    <location>
        <begin position="48"/>
        <end position="65"/>
    </location>
</feature>
<organism evidence="2 4">
    <name type="scientific">Pectobacterium wasabiae</name>
    <dbReference type="NCBI Taxonomy" id="55208"/>
    <lineage>
        <taxon>Bacteria</taxon>
        <taxon>Pseudomonadati</taxon>
        <taxon>Pseudomonadota</taxon>
        <taxon>Gammaproteobacteria</taxon>
        <taxon>Enterobacterales</taxon>
        <taxon>Pectobacteriaceae</taxon>
        <taxon>Pectobacterium</taxon>
    </lineage>
</organism>
<dbReference type="EMBL" id="JQHP01000001">
    <property type="protein sequence ID" value="KFX09606.1"/>
    <property type="molecule type" value="Genomic_DNA"/>
</dbReference>
<evidence type="ECO:0000313" key="2">
    <source>
        <dbReference type="EMBL" id="KFX09606.1"/>
    </source>
</evidence>
<keyword evidence="5" id="KW-1185">Reference proteome</keyword>
<keyword evidence="1" id="KW-1133">Transmembrane helix</keyword>
<sequence>MTNWGLGALVAGVVWLIVSFNMSTSIVIDGKLVTNVFLIAARESQMNMGWVLVVVGGVFTLLGVARKRYTNKHREP</sequence>
<dbReference type="AlphaFoldDB" id="A0AAW3ENT2"/>
<gene>
    <name evidence="2" type="ORF">JV38_01360</name>
    <name evidence="3" type="ORF">KU73_05085</name>
</gene>
<evidence type="ECO:0000256" key="1">
    <source>
        <dbReference type="SAM" id="Phobius"/>
    </source>
</evidence>
<dbReference type="Proteomes" id="UP000029257">
    <property type="component" value="Unassembled WGS sequence"/>
</dbReference>